<keyword evidence="4" id="KW-1133">Transmembrane helix</keyword>
<keyword evidence="4" id="KW-0472">Membrane</keyword>
<reference evidence="7" key="1">
    <citation type="submission" date="2013-04" db="EMBL/GenBank/DDBJ databases">
        <authorList>
            <person name="Qu J."/>
            <person name="Murali S.C."/>
            <person name="Bandaranaike D."/>
            <person name="Bellair M."/>
            <person name="Blankenburg K."/>
            <person name="Chao H."/>
            <person name="Dinh H."/>
            <person name="Doddapaneni H."/>
            <person name="Downs B."/>
            <person name="Dugan-Rocha S."/>
            <person name="Elkadiri S."/>
            <person name="Gnanaolivu R.D."/>
            <person name="Hernandez B."/>
            <person name="Javaid M."/>
            <person name="Jayaseelan J.C."/>
            <person name="Lee S."/>
            <person name="Li M."/>
            <person name="Ming W."/>
            <person name="Munidasa M."/>
            <person name="Muniz J."/>
            <person name="Nguyen L."/>
            <person name="Ongeri F."/>
            <person name="Osuji N."/>
            <person name="Pu L.-L."/>
            <person name="Puazo M."/>
            <person name="Qu C."/>
            <person name="Quiroz J."/>
            <person name="Raj R."/>
            <person name="Weissenberger G."/>
            <person name="Xin Y."/>
            <person name="Zou X."/>
            <person name="Han Y."/>
            <person name="Richards S."/>
            <person name="Worley K."/>
            <person name="Muzny D."/>
            <person name="Gibbs R."/>
        </authorList>
    </citation>
    <scope>NUCLEOTIDE SEQUENCE</scope>
    <source>
        <strain evidence="7">Sampled in the wild</strain>
    </source>
</reference>
<dbReference type="InterPro" id="IPR001611">
    <property type="entry name" value="Leu-rich_rpt"/>
</dbReference>
<gene>
    <name evidence="7" type="ORF">J437_LFUL012004</name>
</gene>
<dbReference type="AlphaFoldDB" id="A0A8K0P4I8"/>
<name>A0A8K0P4I8_LADFU</name>
<evidence type="ECO:0000313" key="8">
    <source>
        <dbReference type="Proteomes" id="UP000792457"/>
    </source>
</evidence>
<dbReference type="SUPFAM" id="SSF52058">
    <property type="entry name" value="L domain-like"/>
    <property type="match status" value="1"/>
</dbReference>
<evidence type="ECO:0000256" key="2">
    <source>
        <dbReference type="ARBA" id="ARBA00022729"/>
    </source>
</evidence>
<evidence type="ECO:0000313" key="7">
    <source>
        <dbReference type="EMBL" id="KAG8232053.1"/>
    </source>
</evidence>
<dbReference type="PANTHER" id="PTHR24366:SF96">
    <property type="entry name" value="LEUCINE RICH REPEAT CONTAINING 53"/>
    <property type="match status" value="1"/>
</dbReference>
<keyword evidence="8" id="KW-1185">Reference proteome</keyword>
<organism evidence="7 8">
    <name type="scientific">Ladona fulva</name>
    <name type="common">Scarce chaser dragonfly</name>
    <name type="synonym">Libellula fulva</name>
    <dbReference type="NCBI Taxonomy" id="123851"/>
    <lineage>
        <taxon>Eukaryota</taxon>
        <taxon>Metazoa</taxon>
        <taxon>Ecdysozoa</taxon>
        <taxon>Arthropoda</taxon>
        <taxon>Hexapoda</taxon>
        <taxon>Insecta</taxon>
        <taxon>Pterygota</taxon>
        <taxon>Palaeoptera</taxon>
        <taxon>Odonata</taxon>
        <taxon>Epiprocta</taxon>
        <taxon>Anisoptera</taxon>
        <taxon>Libelluloidea</taxon>
        <taxon>Libellulidae</taxon>
        <taxon>Ladona</taxon>
    </lineage>
</organism>
<dbReference type="InterPro" id="IPR000483">
    <property type="entry name" value="Cys-rich_flank_reg_C"/>
</dbReference>
<evidence type="ECO:0000256" key="5">
    <source>
        <dbReference type="SAM" id="SignalP"/>
    </source>
</evidence>
<protein>
    <recommendedName>
        <fullName evidence="6">LRRCT domain-containing protein</fullName>
    </recommendedName>
</protein>
<evidence type="ECO:0000256" key="3">
    <source>
        <dbReference type="ARBA" id="ARBA00022737"/>
    </source>
</evidence>
<dbReference type="InterPro" id="IPR032675">
    <property type="entry name" value="LRR_dom_sf"/>
</dbReference>
<dbReference type="PANTHER" id="PTHR24366">
    <property type="entry name" value="IG(IMMUNOGLOBULIN) AND LRR(LEUCINE RICH REPEAT) DOMAINS"/>
    <property type="match status" value="1"/>
</dbReference>
<keyword evidence="4" id="KW-0812">Transmembrane</keyword>
<feature type="domain" description="LRRCT" evidence="6">
    <location>
        <begin position="395"/>
        <end position="448"/>
    </location>
</feature>
<dbReference type="Gene3D" id="3.80.10.10">
    <property type="entry name" value="Ribonuclease Inhibitor"/>
    <property type="match status" value="2"/>
</dbReference>
<dbReference type="PRINTS" id="PR00019">
    <property type="entry name" value="LEURICHRPT"/>
</dbReference>
<sequence length="773" mass="81576">MCRKMFSSMGLLLLLLFFLPARPQQLETASVPPPPSLPPRPSSTPTTWRCPLSSADGVAVSCACDLPHTLRCSGGDRSALVAIANALRGLPPSSAVSLLDCTVANVTSLPASMLQGVALHGLVVSSGEIKRVAERAFDGLASPLLALGLPNNALAIVPAPALALLPQLERLDLSHNHLRALDGNSFKGLIKLTFLDLSDNAISRVTPGVLAASLPALRTLRMRGTRLDAANASGAVRGLSNLHELDLSGNAVKGPLSPDSLPPLPSLRTLSLARNNLTSVKKGALSGLPSLTILSLAHNQIDVLEDHAFLHFGALSKLDLSHNRVVTVSGSSLAHLSRLTTLDLAHNFLRALTVDLIAPLKSLRELRVDDNDISMVLSGALRGATSLRNLTLSDNPLNCDCNMLEFADWLVNGSMLSPADQATAVCATPPSLENGLLVEVPPGELLCGADEDAMEQNLGPAAAGLASLPNDEDPASSPPLPPVSSARLKLHRFQYDGFRIALEWAVEETAAPYACDALYVYEEVGAHEVLLESSPLHCNSSALRDATRLAVALPSVDLQPGHKYRYCVVLLESGDPRKGEAADEVSLVLGCSEVIPLVPTTEPVLSPPAAIPPPDPDRLIDTFDANATTSGSVSVFARVSPDGEKGNCELTVAVFVEGIMVAQRRLECPAGRASFAGLPAGPYRVCAGLGTDVTPRGRCVTVRAAPGTGDNAVENLALAIGLIVLTGVLLTLLYVITRHLIHRPKCQGQYFMSGTREDQQHPRYVKLQATTKV</sequence>
<comment type="caution">
    <text evidence="7">The sequence shown here is derived from an EMBL/GenBank/DDBJ whole genome shotgun (WGS) entry which is preliminary data.</text>
</comment>
<keyword evidence="1" id="KW-0433">Leucine-rich repeat</keyword>
<feature type="transmembrane region" description="Helical" evidence="4">
    <location>
        <begin position="716"/>
        <end position="736"/>
    </location>
</feature>
<dbReference type="Proteomes" id="UP000792457">
    <property type="component" value="Unassembled WGS sequence"/>
</dbReference>
<dbReference type="InterPro" id="IPR003591">
    <property type="entry name" value="Leu-rich_rpt_typical-subtyp"/>
</dbReference>
<dbReference type="FunFam" id="3.80.10.10:FF:001164">
    <property type="entry name" value="GH01279p"/>
    <property type="match status" value="1"/>
</dbReference>
<dbReference type="PROSITE" id="PS51450">
    <property type="entry name" value="LRR"/>
    <property type="match status" value="2"/>
</dbReference>
<accession>A0A8K0P4I8</accession>
<feature type="chain" id="PRO_5035438464" description="LRRCT domain-containing protein" evidence="5">
    <location>
        <begin position="24"/>
        <end position="773"/>
    </location>
</feature>
<reference evidence="7" key="2">
    <citation type="submission" date="2017-10" db="EMBL/GenBank/DDBJ databases">
        <title>Ladona fulva Genome sequencing and assembly.</title>
        <authorList>
            <person name="Murali S."/>
            <person name="Richards S."/>
            <person name="Bandaranaike D."/>
            <person name="Bellair M."/>
            <person name="Blankenburg K."/>
            <person name="Chao H."/>
            <person name="Dinh H."/>
            <person name="Doddapaneni H."/>
            <person name="Dugan-Rocha S."/>
            <person name="Elkadiri S."/>
            <person name="Gnanaolivu R."/>
            <person name="Hernandez B."/>
            <person name="Skinner E."/>
            <person name="Javaid M."/>
            <person name="Lee S."/>
            <person name="Li M."/>
            <person name="Ming W."/>
            <person name="Munidasa M."/>
            <person name="Muniz J."/>
            <person name="Nguyen L."/>
            <person name="Hughes D."/>
            <person name="Osuji N."/>
            <person name="Pu L.-L."/>
            <person name="Puazo M."/>
            <person name="Qu C."/>
            <person name="Quiroz J."/>
            <person name="Raj R."/>
            <person name="Weissenberger G."/>
            <person name="Xin Y."/>
            <person name="Zou X."/>
            <person name="Han Y."/>
            <person name="Worley K."/>
            <person name="Muzny D."/>
            <person name="Gibbs R."/>
        </authorList>
    </citation>
    <scope>NUCLEOTIDE SEQUENCE</scope>
    <source>
        <strain evidence="7">Sampled in the wild</strain>
    </source>
</reference>
<dbReference type="GO" id="GO:0071944">
    <property type="term" value="C:cell periphery"/>
    <property type="evidence" value="ECO:0007669"/>
    <property type="project" value="UniProtKB-ARBA"/>
</dbReference>
<dbReference type="EMBL" id="KZ308589">
    <property type="protein sequence ID" value="KAG8232053.1"/>
    <property type="molecule type" value="Genomic_DNA"/>
</dbReference>
<dbReference type="Pfam" id="PF13855">
    <property type="entry name" value="LRR_8"/>
    <property type="match status" value="3"/>
</dbReference>
<evidence type="ECO:0000259" key="6">
    <source>
        <dbReference type="SMART" id="SM00082"/>
    </source>
</evidence>
<dbReference type="SMART" id="SM00369">
    <property type="entry name" value="LRR_TYP"/>
    <property type="match status" value="8"/>
</dbReference>
<proteinExistence type="predicted"/>
<feature type="signal peptide" evidence="5">
    <location>
        <begin position="1"/>
        <end position="23"/>
    </location>
</feature>
<dbReference type="OrthoDB" id="2151624at2759"/>
<keyword evidence="2 5" id="KW-0732">Signal</keyword>
<keyword evidence="3" id="KW-0677">Repeat</keyword>
<evidence type="ECO:0000256" key="4">
    <source>
        <dbReference type="SAM" id="Phobius"/>
    </source>
</evidence>
<evidence type="ECO:0000256" key="1">
    <source>
        <dbReference type="ARBA" id="ARBA00022614"/>
    </source>
</evidence>
<dbReference type="SMART" id="SM00082">
    <property type="entry name" value="LRRCT"/>
    <property type="match status" value="1"/>
</dbReference>